<keyword evidence="3" id="KW-1185">Reference proteome</keyword>
<dbReference type="EMBL" id="CP131060">
    <property type="protein sequence ID" value="WNY24912.1"/>
    <property type="molecule type" value="Genomic_DNA"/>
</dbReference>
<dbReference type="GeneID" id="89229561"/>
<evidence type="ECO:0000313" key="2">
    <source>
        <dbReference type="EMBL" id="WNY24912.1"/>
    </source>
</evidence>
<protein>
    <recommendedName>
        <fullName evidence="1">Polymerase beta nucleotidyltransferase domain-containing protein</fullName>
    </recommendedName>
</protein>
<dbReference type="SUPFAM" id="SSF81301">
    <property type="entry name" value="Nucleotidyltransferase"/>
    <property type="match status" value="1"/>
</dbReference>
<dbReference type="InterPro" id="IPR041633">
    <property type="entry name" value="Polbeta"/>
</dbReference>
<gene>
    <name evidence="2" type="ORF">MsAc7_04410</name>
</gene>
<proteinExistence type="predicted"/>
<evidence type="ECO:0000313" key="3">
    <source>
        <dbReference type="Proteomes" id="UP001303587"/>
    </source>
</evidence>
<accession>A0AA96V1W1</accession>
<dbReference type="RefSeq" id="WP_338102974.1">
    <property type="nucleotide sequence ID" value="NZ_CP131060.1"/>
</dbReference>
<feature type="domain" description="Polymerase beta nucleotidyltransferase" evidence="1">
    <location>
        <begin position="12"/>
        <end position="100"/>
    </location>
</feature>
<dbReference type="CDD" id="cd05403">
    <property type="entry name" value="NT_KNTase_like"/>
    <property type="match status" value="1"/>
</dbReference>
<dbReference type="AlphaFoldDB" id="A0AA96V1W1"/>
<dbReference type="InterPro" id="IPR043519">
    <property type="entry name" value="NT_sf"/>
</dbReference>
<dbReference type="Proteomes" id="UP001303587">
    <property type="component" value="Chromosome"/>
</dbReference>
<sequence length="112" mass="12851">MIDVSDSERKIIVSILREYVPDAEVWVYGSRYRGNARKLSDLDLTVVAAEKLSSGILLQMKEAFADSLLPYLVDISEWNTLPPHFQKIILQGHEVIYPEKSKIREMGEDDKK</sequence>
<reference evidence="2 3" key="1">
    <citation type="submission" date="2023-07" db="EMBL/GenBank/DDBJ databases">
        <title>Closed genoem sequence of Methanosarcinaceae archaeon Ac7.</title>
        <authorList>
            <person name="Poehlein A."/>
            <person name="Protasov E."/>
            <person name="Platt K."/>
            <person name="Reeh H."/>
            <person name="Daniel R."/>
            <person name="Brune A."/>
        </authorList>
    </citation>
    <scope>NUCLEOTIDE SEQUENCE [LARGE SCALE GENOMIC DNA]</scope>
    <source>
        <strain evidence="2 3">Ac7</strain>
    </source>
</reference>
<dbReference type="Gene3D" id="3.30.460.10">
    <property type="entry name" value="Beta Polymerase, domain 2"/>
    <property type="match status" value="1"/>
</dbReference>
<evidence type="ECO:0000259" key="1">
    <source>
        <dbReference type="Pfam" id="PF18765"/>
    </source>
</evidence>
<dbReference type="Pfam" id="PF18765">
    <property type="entry name" value="Polbeta"/>
    <property type="match status" value="1"/>
</dbReference>
<organism evidence="2 3">
    <name type="scientific">Methanolapillus millepedarum</name>
    <dbReference type="NCBI Taxonomy" id="3028296"/>
    <lineage>
        <taxon>Archaea</taxon>
        <taxon>Methanobacteriati</taxon>
        <taxon>Methanobacteriota</taxon>
        <taxon>Stenosarchaea group</taxon>
        <taxon>Methanomicrobia</taxon>
        <taxon>Methanosarcinales</taxon>
        <taxon>Methanosarcinaceae</taxon>
        <taxon>Methanolapillus</taxon>
    </lineage>
</organism>
<name>A0AA96V1W1_9EURY</name>